<evidence type="ECO:0000256" key="6">
    <source>
        <dbReference type="PROSITE-ProRule" id="PRU00433"/>
    </source>
</evidence>
<keyword evidence="5 6" id="KW-0408">Iron</keyword>
<keyword evidence="4" id="KW-0249">Electron transport</keyword>
<dbReference type="PROSITE" id="PS51007">
    <property type="entry name" value="CYTC"/>
    <property type="match status" value="1"/>
</dbReference>
<keyword evidence="8" id="KW-0812">Transmembrane</keyword>
<sequence>MSGHRHLSRARRLARAVARRRPLLPRPVRVAAAIGCASLAAAIGLGALASQAPSVGAQAGDEPPAATGNTPTSPAASGTATGPAPPAAIGAAPPTVTGSEPAPAAASGSDPASATPGQLAEGRRLFLSGCASCHGEDARGIEDVAPSLRGVGAASADFYLRTGRMPMEDPQDEPQRKEPFYDERQIAALVAYVGSFGGPPIPSVDPAAGDLSVGFRVFGELCAGCHQIVGRGGITTGAWVPGLQEASPLDVAEAIEIGPYVMPAFGDQLTQEQVDSLARYVTWTRQPDDVGGWGIGHIGPVPEGMVAWLLAGAALLLTIRLIGERTTR</sequence>
<feature type="domain" description="Cytochrome c" evidence="9">
    <location>
        <begin position="117"/>
        <end position="285"/>
    </location>
</feature>
<dbReference type="Pfam" id="PF00034">
    <property type="entry name" value="Cytochrom_C"/>
    <property type="match status" value="1"/>
</dbReference>
<name>A0A840IDT5_9ACTN</name>
<dbReference type="Gene3D" id="1.10.760.10">
    <property type="entry name" value="Cytochrome c-like domain"/>
    <property type="match status" value="2"/>
</dbReference>
<protein>
    <submittedName>
        <fullName evidence="10">Ubiquinol-cytochrome c reductase cytochrome c subunit</fullName>
    </submittedName>
</protein>
<evidence type="ECO:0000256" key="7">
    <source>
        <dbReference type="SAM" id="MobiDB-lite"/>
    </source>
</evidence>
<dbReference type="GO" id="GO:0020037">
    <property type="term" value="F:heme binding"/>
    <property type="evidence" value="ECO:0007669"/>
    <property type="project" value="InterPro"/>
</dbReference>
<evidence type="ECO:0000313" key="11">
    <source>
        <dbReference type="Proteomes" id="UP000585272"/>
    </source>
</evidence>
<keyword evidence="8" id="KW-1133">Transmembrane helix</keyword>
<evidence type="ECO:0000313" key="10">
    <source>
        <dbReference type="EMBL" id="MBB4662393.1"/>
    </source>
</evidence>
<dbReference type="InterPro" id="IPR009056">
    <property type="entry name" value="Cyt_c-like_dom"/>
</dbReference>
<evidence type="ECO:0000256" key="4">
    <source>
        <dbReference type="ARBA" id="ARBA00022982"/>
    </source>
</evidence>
<dbReference type="PANTHER" id="PTHR33751:SF13">
    <property type="entry name" value="CYTOCHROME BC1 COMPLEX CYTOCHROME C SUBUNIT"/>
    <property type="match status" value="1"/>
</dbReference>
<dbReference type="InterPro" id="IPR036909">
    <property type="entry name" value="Cyt_c-like_dom_sf"/>
</dbReference>
<keyword evidence="2 6" id="KW-0349">Heme</keyword>
<accession>A0A840IDT5</accession>
<keyword evidence="1" id="KW-0813">Transport</keyword>
<dbReference type="RefSeq" id="WP_183341553.1">
    <property type="nucleotide sequence ID" value="NZ_JACHNU010000002.1"/>
</dbReference>
<organism evidence="10 11">
    <name type="scientific">Conexibacter arvalis</name>
    <dbReference type="NCBI Taxonomy" id="912552"/>
    <lineage>
        <taxon>Bacteria</taxon>
        <taxon>Bacillati</taxon>
        <taxon>Actinomycetota</taxon>
        <taxon>Thermoleophilia</taxon>
        <taxon>Solirubrobacterales</taxon>
        <taxon>Conexibacteraceae</taxon>
        <taxon>Conexibacter</taxon>
    </lineage>
</organism>
<reference evidence="10 11" key="1">
    <citation type="submission" date="2020-08" db="EMBL/GenBank/DDBJ databases">
        <title>Genomic Encyclopedia of Archaeal and Bacterial Type Strains, Phase II (KMG-II): from individual species to whole genera.</title>
        <authorList>
            <person name="Goeker M."/>
        </authorList>
    </citation>
    <scope>NUCLEOTIDE SEQUENCE [LARGE SCALE GENOMIC DNA]</scope>
    <source>
        <strain evidence="10 11">DSM 23288</strain>
    </source>
</reference>
<dbReference type="InterPro" id="IPR050597">
    <property type="entry name" value="Cytochrome_c_Oxidase_Subunit"/>
</dbReference>
<dbReference type="EMBL" id="JACHNU010000002">
    <property type="protein sequence ID" value="MBB4662393.1"/>
    <property type="molecule type" value="Genomic_DNA"/>
</dbReference>
<gene>
    <name evidence="10" type="ORF">BDZ31_001979</name>
</gene>
<evidence type="ECO:0000256" key="3">
    <source>
        <dbReference type="ARBA" id="ARBA00022723"/>
    </source>
</evidence>
<dbReference type="PANTHER" id="PTHR33751">
    <property type="entry name" value="CBB3-TYPE CYTOCHROME C OXIDASE SUBUNIT FIXP"/>
    <property type="match status" value="1"/>
</dbReference>
<dbReference type="AlphaFoldDB" id="A0A840IDT5"/>
<keyword evidence="11" id="KW-1185">Reference proteome</keyword>
<keyword evidence="3 6" id="KW-0479">Metal-binding</keyword>
<dbReference type="PRINTS" id="PR00605">
    <property type="entry name" value="CYTCHROMECIC"/>
</dbReference>
<dbReference type="InterPro" id="IPR008168">
    <property type="entry name" value="Cyt_C_IC"/>
</dbReference>
<dbReference type="SUPFAM" id="SSF46626">
    <property type="entry name" value="Cytochrome c"/>
    <property type="match status" value="2"/>
</dbReference>
<dbReference type="GO" id="GO:0009055">
    <property type="term" value="F:electron transfer activity"/>
    <property type="evidence" value="ECO:0007669"/>
    <property type="project" value="InterPro"/>
</dbReference>
<dbReference type="Proteomes" id="UP000585272">
    <property type="component" value="Unassembled WGS sequence"/>
</dbReference>
<dbReference type="GO" id="GO:0005506">
    <property type="term" value="F:iron ion binding"/>
    <property type="evidence" value="ECO:0007669"/>
    <property type="project" value="InterPro"/>
</dbReference>
<proteinExistence type="predicted"/>
<dbReference type="Pfam" id="PF13442">
    <property type="entry name" value="Cytochrome_CBB3"/>
    <property type="match status" value="1"/>
</dbReference>
<evidence type="ECO:0000256" key="1">
    <source>
        <dbReference type="ARBA" id="ARBA00022448"/>
    </source>
</evidence>
<keyword evidence="8" id="KW-0472">Membrane</keyword>
<evidence type="ECO:0000256" key="8">
    <source>
        <dbReference type="SAM" id="Phobius"/>
    </source>
</evidence>
<evidence type="ECO:0000256" key="2">
    <source>
        <dbReference type="ARBA" id="ARBA00022617"/>
    </source>
</evidence>
<evidence type="ECO:0000256" key="5">
    <source>
        <dbReference type="ARBA" id="ARBA00023004"/>
    </source>
</evidence>
<feature type="compositionally biased region" description="Low complexity" evidence="7">
    <location>
        <begin position="70"/>
        <end position="117"/>
    </location>
</feature>
<evidence type="ECO:0000259" key="9">
    <source>
        <dbReference type="PROSITE" id="PS51007"/>
    </source>
</evidence>
<feature type="transmembrane region" description="Helical" evidence="8">
    <location>
        <begin position="305"/>
        <end position="323"/>
    </location>
</feature>
<comment type="caution">
    <text evidence="10">The sequence shown here is derived from an EMBL/GenBank/DDBJ whole genome shotgun (WGS) entry which is preliminary data.</text>
</comment>
<feature type="region of interest" description="Disordered" evidence="7">
    <location>
        <begin position="54"/>
        <end position="117"/>
    </location>
</feature>